<evidence type="ECO:0000256" key="1">
    <source>
        <dbReference type="SAM" id="MobiDB-lite"/>
    </source>
</evidence>
<dbReference type="STRING" id="1802202.A2730_00285"/>
<reference evidence="3 4" key="1">
    <citation type="journal article" date="2016" name="Nat. Commun.">
        <title>Thousands of microbial genomes shed light on interconnected biogeochemical processes in an aquifer system.</title>
        <authorList>
            <person name="Anantharaman K."/>
            <person name="Brown C.T."/>
            <person name="Hug L.A."/>
            <person name="Sharon I."/>
            <person name="Castelle C.J."/>
            <person name="Probst A.J."/>
            <person name="Thomas B.C."/>
            <person name="Singh A."/>
            <person name="Wilkins M.J."/>
            <person name="Karaoz U."/>
            <person name="Brodie E.L."/>
            <person name="Williams K.H."/>
            <person name="Hubbard S.S."/>
            <person name="Banfield J.F."/>
        </authorList>
    </citation>
    <scope>NUCLEOTIDE SEQUENCE [LARGE SCALE GENOMIC DNA]</scope>
</reference>
<keyword evidence="2" id="KW-0812">Transmembrane</keyword>
<feature type="compositionally biased region" description="Low complexity" evidence="1">
    <location>
        <begin position="233"/>
        <end position="242"/>
    </location>
</feature>
<keyword evidence="2" id="KW-0472">Membrane</keyword>
<sequence length="248" mass="26968">MNAQLRTEAITPLPGSLNAKTSGKTLPLAELATNKNGSQPMKNTKVGAILQDYPQTKVTVLKTIAWMELAFIVVLAALCYFIATSKNSVAGTTSMLVPKNEASSKNTIAANNDKTPEKLPGDFSSRGLEITGKWSTDGTDGYYITIKGKIKTDKERYVLFYQSQNKSAGSEPPKKVARGELTKIDLITGECDTIKERVLYFTRPATFQLIDYHTEELVCQKTISGAAPPVAQKTSTSSLAPKLKSKKK</sequence>
<accession>A0A1G2HMK3</accession>
<dbReference type="Proteomes" id="UP000176855">
    <property type="component" value="Unassembled WGS sequence"/>
</dbReference>
<proteinExistence type="predicted"/>
<keyword evidence="2" id="KW-1133">Transmembrane helix</keyword>
<gene>
    <name evidence="3" type="ORF">A2730_00285</name>
</gene>
<evidence type="ECO:0000313" key="3">
    <source>
        <dbReference type="EMBL" id="OGZ63716.1"/>
    </source>
</evidence>
<feature type="transmembrane region" description="Helical" evidence="2">
    <location>
        <begin position="64"/>
        <end position="83"/>
    </location>
</feature>
<organism evidence="3 4">
    <name type="scientific">Candidatus Staskawiczbacteria bacterium RIFCSPHIGHO2_01_FULL_39_25</name>
    <dbReference type="NCBI Taxonomy" id="1802202"/>
    <lineage>
        <taxon>Bacteria</taxon>
        <taxon>Candidatus Staskawicziibacteriota</taxon>
    </lineage>
</organism>
<protein>
    <submittedName>
        <fullName evidence="3">Uncharacterized protein</fullName>
    </submittedName>
</protein>
<name>A0A1G2HMK3_9BACT</name>
<dbReference type="EMBL" id="MHOO01000011">
    <property type="protein sequence ID" value="OGZ63716.1"/>
    <property type="molecule type" value="Genomic_DNA"/>
</dbReference>
<feature type="region of interest" description="Disordered" evidence="1">
    <location>
        <begin position="229"/>
        <end position="248"/>
    </location>
</feature>
<evidence type="ECO:0000313" key="4">
    <source>
        <dbReference type="Proteomes" id="UP000176855"/>
    </source>
</evidence>
<comment type="caution">
    <text evidence="3">The sequence shown here is derived from an EMBL/GenBank/DDBJ whole genome shotgun (WGS) entry which is preliminary data.</text>
</comment>
<dbReference type="AlphaFoldDB" id="A0A1G2HMK3"/>
<evidence type="ECO:0000256" key="2">
    <source>
        <dbReference type="SAM" id="Phobius"/>
    </source>
</evidence>